<evidence type="ECO:0000313" key="2">
    <source>
        <dbReference type="EMBL" id="PJJ55378.1"/>
    </source>
</evidence>
<dbReference type="Proteomes" id="UP000230161">
    <property type="component" value="Unassembled WGS sequence"/>
</dbReference>
<feature type="transmembrane region" description="Helical" evidence="1">
    <location>
        <begin position="74"/>
        <end position="94"/>
    </location>
</feature>
<feature type="transmembrane region" description="Helical" evidence="1">
    <location>
        <begin position="106"/>
        <end position="123"/>
    </location>
</feature>
<dbReference type="RefSeq" id="WP_100346030.1">
    <property type="nucleotide sequence ID" value="NZ_PGFB01000006.1"/>
</dbReference>
<dbReference type="EMBL" id="PGFB01000006">
    <property type="protein sequence ID" value="PJJ55378.1"/>
    <property type="molecule type" value="Genomic_DNA"/>
</dbReference>
<organism evidence="2 3">
    <name type="scientific">Compostimonas suwonensis</name>
    <dbReference type="NCBI Taxonomy" id="1048394"/>
    <lineage>
        <taxon>Bacteria</taxon>
        <taxon>Bacillati</taxon>
        <taxon>Actinomycetota</taxon>
        <taxon>Actinomycetes</taxon>
        <taxon>Micrococcales</taxon>
        <taxon>Microbacteriaceae</taxon>
        <taxon>Compostimonas</taxon>
    </lineage>
</organism>
<dbReference type="OrthoDB" id="5119582at2"/>
<gene>
    <name evidence="2" type="ORF">CLV54_3268</name>
</gene>
<accession>A0A2M9BBR5</accession>
<feature type="transmembrane region" description="Helical" evidence="1">
    <location>
        <begin position="49"/>
        <end position="67"/>
    </location>
</feature>
<keyword evidence="1" id="KW-1133">Transmembrane helix</keyword>
<sequence length="136" mass="14845">MTGSTADRLRLAILVIWIAGFLIGTASHVLDLIAGGADTYGEFPTALRVFWLSLTALDPLTVVLLLFRKRAGIVLGLVVILADIAVNWTVFFTIGGNPLFGVVNQTVFAVVLLATAPALWRWFRSAQEQRRRPPQA</sequence>
<evidence type="ECO:0000313" key="3">
    <source>
        <dbReference type="Proteomes" id="UP000230161"/>
    </source>
</evidence>
<evidence type="ECO:0000256" key="1">
    <source>
        <dbReference type="SAM" id="Phobius"/>
    </source>
</evidence>
<comment type="caution">
    <text evidence="2">The sequence shown here is derived from an EMBL/GenBank/DDBJ whole genome shotgun (WGS) entry which is preliminary data.</text>
</comment>
<keyword evidence="1" id="KW-0472">Membrane</keyword>
<keyword evidence="1" id="KW-0812">Transmembrane</keyword>
<name>A0A2M9BBR5_9MICO</name>
<dbReference type="AlphaFoldDB" id="A0A2M9BBR5"/>
<feature type="transmembrane region" description="Helical" evidence="1">
    <location>
        <begin position="12"/>
        <end position="37"/>
    </location>
</feature>
<keyword evidence="3" id="KW-1185">Reference proteome</keyword>
<protein>
    <submittedName>
        <fullName evidence="2">Uncharacterized protein</fullName>
    </submittedName>
</protein>
<reference evidence="2 3" key="1">
    <citation type="submission" date="2017-11" db="EMBL/GenBank/DDBJ databases">
        <title>Genomic Encyclopedia of Archaeal and Bacterial Type Strains, Phase II (KMG-II): From Individual Species to Whole Genera.</title>
        <authorList>
            <person name="Goeker M."/>
        </authorList>
    </citation>
    <scope>NUCLEOTIDE SEQUENCE [LARGE SCALE GENOMIC DNA]</scope>
    <source>
        <strain evidence="2 3">DSM 25625</strain>
    </source>
</reference>
<proteinExistence type="predicted"/>